<keyword evidence="2 6" id="KW-0853">WD repeat</keyword>
<dbReference type="GO" id="GO:1990904">
    <property type="term" value="C:ribonucleoprotein complex"/>
    <property type="evidence" value="ECO:0007669"/>
    <property type="project" value="UniProtKB-KW"/>
</dbReference>
<keyword evidence="5" id="KW-0687">Ribonucleoprotein</keyword>
<dbReference type="PROSITE" id="PS50294">
    <property type="entry name" value="WD_REPEATS_REGION"/>
    <property type="match status" value="6"/>
</dbReference>
<dbReference type="SMART" id="SM00320">
    <property type="entry name" value="WD40"/>
    <property type="match status" value="7"/>
</dbReference>
<dbReference type="Proteomes" id="UP001150907">
    <property type="component" value="Unassembled WGS sequence"/>
</dbReference>
<feature type="region of interest" description="Disordered" evidence="7">
    <location>
        <begin position="319"/>
        <end position="349"/>
    </location>
</feature>
<dbReference type="PROSITE" id="PS50082">
    <property type="entry name" value="WD_REPEATS_2"/>
    <property type="match status" value="6"/>
</dbReference>
<dbReference type="CDD" id="cd00200">
    <property type="entry name" value="WD40"/>
    <property type="match status" value="1"/>
</dbReference>
<dbReference type="EMBL" id="JANBQF010000494">
    <property type="protein sequence ID" value="KAJ2000718.1"/>
    <property type="molecule type" value="Genomic_DNA"/>
</dbReference>
<keyword evidence="10" id="KW-1185">Reference proteome</keyword>
<dbReference type="InterPro" id="IPR019775">
    <property type="entry name" value="WD40_repeat_CS"/>
</dbReference>
<dbReference type="InterPro" id="IPR020472">
    <property type="entry name" value="WD40_PAC1"/>
</dbReference>
<dbReference type="InterPro" id="IPR036322">
    <property type="entry name" value="WD40_repeat_dom_sf"/>
</dbReference>
<dbReference type="Pfam" id="PF00400">
    <property type="entry name" value="WD40"/>
    <property type="match status" value="7"/>
</dbReference>
<dbReference type="GO" id="GO:0043022">
    <property type="term" value="F:ribosome binding"/>
    <property type="evidence" value="ECO:0007669"/>
    <property type="project" value="InterPro"/>
</dbReference>
<dbReference type="PROSITE" id="PS00678">
    <property type="entry name" value="WD_REPEATS_1"/>
    <property type="match status" value="3"/>
</dbReference>
<proteinExistence type="inferred from homology"/>
<dbReference type="AlphaFoldDB" id="A0A9W8BEU3"/>
<feature type="repeat" description="WD" evidence="6">
    <location>
        <begin position="11"/>
        <end position="53"/>
    </location>
</feature>
<dbReference type="GO" id="GO:0005840">
    <property type="term" value="C:ribosome"/>
    <property type="evidence" value="ECO:0007669"/>
    <property type="project" value="UniProtKB-KW"/>
</dbReference>
<evidence type="ECO:0000256" key="3">
    <source>
        <dbReference type="ARBA" id="ARBA00022737"/>
    </source>
</evidence>
<comment type="caution">
    <text evidence="9">The sequence shown here is derived from an EMBL/GenBank/DDBJ whole genome shotgun (WGS) entry which is preliminary data.</text>
</comment>
<keyword evidence="4" id="KW-0689">Ribosomal protein</keyword>
<evidence type="ECO:0000313" key="10">
    <source>
        <dbReference type="Proteomes" id="UP001150907"/>
    </source>
</evidence>
<reference evidence="9" key="1">
    <citation type="submission" date="2022-07" db="EMBL/GenBank/DDBJ databases">
        <title>Phylogenomic reconstructions and comparative analyses of Kickxellomycotina fungi.</title>
        <authorList>
            <person name="Reynolds N.K."/>
            <person name="Stajich J.E."/>
            <person name="Barry K."/>
            <person name="Grigoriev I.V."/>
            <person name="Crous P."/>
            <person name="Smith M.E."/>
        </authorList>
    </citation>
    <scope>NUCLEOTIDE SEQUENCE</scope>
    <source>
        <strain evidence="9">IMI 214461</strain>
    </source>
</reference>
<dbReference type="OrthoDB" id="7875889at2759"/>
<dbReference type="InterPro" id="IPR045223">
    <property type="entry name" value="RACK1-like"/>
</dbReference>
<dbReference type="PRINTS" id="PR00320">
    <property type="entry name" value="GPROTEINBRPT"/>
</dbReference>
<evidence type="ECO:0000256" key="7">
    <source>
        <dbReference type="SAM" id="MobiDB-lite"/>
    </source>
</evidence>
<feature type="repeat" description="WD" evidence="6">
    <location>
        <begin position="101"/>
        <end position="133"/>
    </location>
</feature>
<accession>A0A9W8BEU3</accession>
<sequence>MSANLVLRGTLVGHDGAITALATSAENPDILVSASRDKTLFVWSLTRDETNYGVPKRSLHGHNHFVQDVAISSDGQYALSASWDKTLRLWDLNTGKTTRRFVGHTKDVLSVSFSPDNRQIISSSRDKTIKIWNTLGECKYNITEDSHNGWISCVRFSPNPNNPLIVSGGWDKVVKVWDITKFKLRTNHFGHQGYVNTVTISPDGSLCASGGKDGVTMLWDLNDGKHLYSLEAGDIINALVFSPNRYWLCAATASCIKVWDLESKSAVCELRPDFGLSKSAREPECTSLAWSADGNVLFAGYTDNVIRVWQVTSGLNANKGDAHDEVRKRPTKTRKLTAEDDDDDDDDDDAEKEYLKRVKADKDAGKMPGRMKMVVPPRTVHTPLFELDSVIELKWEYDNNVIEVPEKLMISVQLPKDPHGEPGTKPVLYDIAVNVTGSKKSFFWDTKNDIPEGVGMREGNGYIMYFYDADIGFRMSDVVPAGYLIKYAMPFAFYISRYERTNDGVPRNYNPNSASRPAPLATGRLLALLLAVSTVALYQRRRY</sequence>
<evidence type="ECO:0000259" key="8">
    <source>
        <dbReference type="Pfam" id="PF23585"/>
    </source>
</evidence>
<dbReference type="InterPro" id="IPR001680">
    <property type="entry name" value="WD40_rpt"/>
</dbReference>
<evidence type="ECO:0000256" key="5">
    <source>
        <dbReference type="ARBA" id="ARBA00023274"/>
    </source>
</evidence>
<dbReference type="InterPro" id="IPR055561">
    <property type="entry name" value="DUF7137"/>
</dbReference>
<evidence type="ECO:0000256" key="1">
    <source>
        <dbReference type="ARBA" id="ARBA00007253"/>
    </source>
</evidence>
<feature type="repeat" description="WD" evidence="6">
    <location>
        <begin position="59"/>
        <end position="100"/>
    </location>
</feature>
<evidence type="ECO:0000256" key="2">
    <source>
        <dbReference type="ARBA" id="ARBA00022574"/>
    </source>
</evidence>
<feature type="repeat" description="WD" evidence="6">
    <location>
        <begin position="144"/>
        <end position="187"/>
    </location>
</feature>
<feature type="domain" description="DUF7137" evidence="8">
    <location>
        <begin position="367"/>
        <end position="497"/>
    </location>
</feature>
<keyword evidence="3" id="KW-0677">Repeat</keyword>
<dbReference type="Gene3D" id="2.130.10.10">
    <property type="entry name" value="YVTN repeat-like/Quinoprotein amine dehydrogenase"/>
    <property type="match status" value="1"/>
</dbReference>
<name>A0A9W8BEU3_9FUNG</name>
<evidence type="ECO:0000256" key="4">
    <source>
        <dbReference type="ARBA" id="ARBA00022980"/>
    </source>
</evidence>
<organism evidence="9 10">
    <name type="scientific">Coemansia thaxteri</name>
    <dbReference type="NCBI Taxonomy" id="2663907"/>
    <lineage>
        <taxon>Eukaryota</taxon>
        <taxon>Fungi</taxon>
        <taxon>Fungi incertae sedis</taxon>
        <taxon>Zoopagomycota</taxon>
        <taxon>Kickxellomycotina</taxon>
        <taxon>Kickxellomycetes</taxon>
        <taxon>Kickxellales</taxon>
        <taxon>Kickxellaceae</taxon>
        <taxon>Coemansia</taxon>
    </lineage>
</organism>
<comment type="similarity">
    <text evidence="1">Belongs to the WD repeat G protein beta family. Ribosomal protein RACK1 subfamily.</text>
</comment>
<evidence type="ECO:0000313" key="9">
    <source>
        <dbReference type="EMBL" id="KAJ2000718.1"/>
    </source>
</evidence>
<dbReference type="InterPro" id="IPR015943">
    <property type="entry name" value="WD40/YVTN_repeat-like_dom_sf"/>
</dbReference>
<feature type="compositionally biased region" description="Acidic residues" evidence="7">
    <location>
        <begin position="339"/>
        <end position="349"/>
    </location>
</feature>
<dbReference type="FunFam" id="2.130.10.10:FF:000018">
    <property type="entry name" value="Receptor for activated C kinase 1"/>
    <property type="match status" value="1"/>
</dbReference>
<dbReference type="PANTHER" id="PTHR19868">
    <property type="entry name" value="RECEPTOR FOR ACTIVATED PROTEIN KINASE C RACK1"/>
    <property type="match status" value="1"/>
</dbReference>
<evidence type="ECO:0000256" key="6">
    <source>
        <dbReference type="PROSITE-ProRule" id="PRU00221"/>
    </source>
</evidence>
<feature type="repeat" description="WD" evidence="6">
    <location>
        <begin position="188"/>
        <end position="229"/>
    </location>
</feature>
<protein>
    <submittedName>
        <fullName evidence="9">Cross-pathway control WD-repeat protein cpc2</fullName>
    </submittedName>
</protein>
<dbReference type="Pfam" id="PF23585">
    <property type="entry name" value="DUF7137"/>
    <property type="match status" value="1"/>
</dbReference>
<dbReference type="GO" id="GO:0045182">
    <property type="term" value="F:translation regulator activity"/>
    <property type="evidence" value="ECO:0007669"/>
    <property type="project" value="InterPro"/>
</dbReference>
<feature type="repeat" description="WD" evidence="6">
    <location>
        <begin position="278"/>
        <end position="319"/>
    </location>
</feature>
<gene>
    <name evidence="9" type="primary">cpc2</name>
    <name evidence="9" type="ORF">H4R26_004483</name>
</gene>
<dbReference type="SUPFAM" id="SSF50978">
    <property type="entry name" value="WD40 repeat-like"/>
    <property type="match status" value="1"/>
</dbReference>